<dbReference type="AlphaFoldDB" id="A0A2T5YD31"/>
<gene>
    <name evidence="1" type="ORF">C8N40_11180</name>
</gene>
<organism evidence="1 2">
    <name type="scientific">Pontibacter mucosus</name>
    <dbReference type="NCBI Taxonomy" id="1649266"/>
    <lineage>
        <taxon>Bacteria</taxon>
        <taxon>Pseudomonadati</taxon>
        <taxon>Bacteroidota</taxon>
        <taxon>Cytophagia</taxon>
        <taxon>Cytophagales</taxon>
        <taxon>Hymenobacteraceae</taxon>
        <taxon>Pontibacter</taxon>
    </lineage>
</organism>
<evidence type="ECO:0000313" key="2">
    <source>
        <dbReference type="Proteomes" id="UP000244225"/>
    </source>
</evidence>
<name>A0A2T5YD31_9BACT</name>
<dbReference type="EMBL" id="QBKI01000011">
    <property type="protein sequence ID" value="PTX14415.1"/>
    <property type="molecule type" value="Genomic_DNA"/>
</dbReference>
<evidence type="ECO:0000313" key="1">
    <source>
        <dbReference type="EMBL" id="PTX14415.1"/>
    </source>
</evidence>
<proteinExistence type="predicted"/>
<protein>
    <submittedName>
        <fullName evidence="1">Uncharacterized protein</fullName>
    </submittedName>
</protein>
<dbReference type="RefSeq" id="WP_108213342.1">
    <property type="nucleotide sequence ID" value="NZ_QBKI01000011.1"/>
</dbReference>
<accession>A0A2T5YD31</accession>
<dbReference type="Proteomes" id="UP000244225">
    <property type="component" value="Unassembled WGS sequence"/>
</dbReference>
<keyword evidence="2" id="KW-1185">Reference proteome</keyword>
<sequence length="149" mass="16917">MKDLTQIPFTAANFHLLENPHIPYWLWEDCAEIYGQEELAKMKAEHAEAESKLLFSGIHISYESCDCGDGYGCSHGSWPYEMTIKGNEGYEILFEEDGIYFRKGNRWITYSDLNGLTMADFVRACEYVGITLTPANNIADTFTGTENFA</sequence>
<comment type="caution">
    <text evidence="1">The sequence shown here is derived from an EMBL/GenBank/DDBJ whole genome shotgun (WGS) entry which is preliminary data.</text>
</comment>
<reference evidence="1 2" key="1">
    <citation type="submission" date="2018-04" db="EMBL/GenBank/DDBJ databases">
        <title>Genomic Encyclopedia of Archaeal and Bacterial Type Strains, Phase II (KMG-II): from individual species to whole genera.</title>
        <authorList>
            <person name="Goeker M."/>
        </authorList>
    </citation>
    <scope>NUCLEOTIDE SEQUENCE [LARGE SCALE GENOMIC DNA]</scope>
    <source>
        <strain evidence="1 2">DSM 100162</strain>
    </source>
</reference>